<name>A0A6N3A9C2_MEDGN</name>
<proteinExistence type="predicted"/>
<dbReference type="EMBL" id="CACRUU010000034">
    <property type="protein sequence ID" value="VYT86888.1"/>
    <property type="molecule type" value="Genomic_DNA"/>
</dbReference>
<organism evidence="1">
    <name type="scientific">Mediterraneibacter gnavus</name>
    <name type="common">Ruminococcus gnavus</name>
    <dbReference type="NCBI Taxonomy" id="33038"/>
    <lineage>
        <taxon>Bacteria</taxon>
        <taxon>Bacillati</taxon>
        <taxon>Bacillota</taxon>
        <taxon>Clostridia</taxon>
        <taxon>Lachnospirales</taxon>
        <taxon>Lachnospiraceae</taxon>
        <taxon>Mediterraneibacter</taxon>
    </lineage>
</organism>
<sequence>MREIVLIKYYNVCFYLAFQRGKDEINKQCLVKRIESGAATNMKEIAGWCDAHKIPFATKFKYRKDFPLKANIWNLYSYFRFLYTRKTVLEK</sequence>
<accession>A0A6N3A9C2</accession>
<gene>
    <name evidence="1" type="ORF">RGLFYP36_03405</name>
</gene>
<protein>
    <submittedName>
        <fullName evidence="1">Uncharacterized protein</fullName>
    </submittedName>
</protein>
<dbReference type="AlphaFoldDB" id="A0A6N3A9C2"/>
<evidence type="ECO:0000313" key="1">
    <source>
        <dbReference type="EMBL" id="VYT86888.1"/>
    </source>
</evidence>
<reference evidence="1" key="1">
    <citation type="submission" date="2019-11" db="EMBL/GenBank/DDBJ databases">
        <authorList>
            <person name="Feng L."/>
        </authorList>
    </citation>
    <scope>NUCLEOTIDE SEQUENCE</scope>
    <source>
        <strain evidence="1">RgnavusLFYP36</strain>
    </source>
</reference>